<dbReference type="GeneID" id="18823475"/>
<dbReference type="OrthoDB" id="552049at2759"/>
<dbReference type="eggNOG" id="KOG0691">
    <property type="taxonomic scope" value="Eukaryota"/>
</dbReference>
<dbReference type="STRING" id="597362.K5X1N2"/>
<feature type="domain" description="J" evidence="2">
    <location>
        <begin position="7"/>
        <end position="71"/>
    </location>
</feature>
<feature type="region of interest" description="Disordered" evidence="1">
    <location>
        <begin position="414"/>
        <end position="494"/>
    </location>
</feature>
<dbReference type="InterPro" id="IPR026894">
    <property type="entry name" value="DnaJ_X"/>
</dbReference>
<dbReference type="InParanoid" id="K5X1N2"/>
<dbReference type="Proteomes" id="UP000008493">
    <property type="component" value="Unassembled WGS sequence"/>
</dbReference>
<dbReference type="SUPFAM" id="SSF46565">
    <property type="entry name" value="Chaperone J-domain"/>
    <property type="match status" value="1"/>
</dbReference>
<feature type="compositionally biased region" description="Polar residues" evidence="1">
    <location>
        <begin position="156"/>
        <end position="175"/>
    </location>
</feature>
<dbReference type="PANTHER" id="PTHR45006:SF1">
    <property type="entry name" value="DNAJ-LIKE PROTEIN 1"/>
    <property type="match status" value="1"/>
</dbReference>
<protein>
    <recommendedName>
        <fullName evidence="2">J domain-containing protein</fullName>
    </recommendedName>
</protein>
<dbReference type="PROSITE" id="PS00636">
    <property type="entry name" value="DNAJ_1"/>
    <property type="match status" value="1"/>
</dbReference>
<name>K5X1N2_AGABU</name>
<dbReference type="EMBL" id="JH971387">
    <property type="protein sequence ID" value="EKM81711.1"/>
    <property type="molecule type" value="Genomic_DNA"/>
</dbReference>
<feature type="compositionally biased region" description="Basic and acidic residues" evidence="1">
    <location>
        <begin position="441"/>
        <end position="451"/>
    </location>
</feature>
<dbReference type="SMART" id="SM00271">
    <property type="entry name" value="DnaJ"/>
    <property type="match status" value="1"/>
</dbReference>
<dbReference type="PROSITE" id="PS50076">
    <property type="entry name" value="DNAJ_2"/>
    <property type="match status" value="1"/>
</dbReference>
<dbReference type="KEGG" id="abp:AGABI1DRAFT111975"/>
<dbReference type="RefSeq" id="XP_007327561.1">
    <property type="nucleotide sequence ID" value="XM_007327499.1"/>
</dbReference>
<evidence type="ECO:0000313" key="4">
    <source>
        <dbReference type="Proteomes" id="UP000008493"/>
    </source>
</evidence>
<dbReference type="Gene3D" id="1.10.287.110">
    <property type="entry name" value="DnaJ domain"/>
    <property type="match status" value="1"/>
</dbReference>
<evidence type="ECO:0000259" key="2">
    <source>
        <dbReference type="PROSITE" id="PS50076"/>
    </source>
</evidence>
<dbReference type="Pfam" id="PF14308">
    <property type="entry name" value="DnaJ-X"/>
    <property type="match status" value="1"/>
</dbReference>
<dbReference type="OMA" id="RPALMDK"/>
<feature type="compositionally biased region" description="Polar residues" evidence="1">
    <location>
        <begin position="477"/>
        <end position="494"/>
    </location>
</feature>
<dbReference type="Pfam" id="PF00226">
    <property type="entry name" value="DnaJ"/>
    <property type="match status" value="1"/>
</dbReference>
<feature type="compositionally biased region" description="Basic and acidic residues" evidence="1">
    <location>
        <begin position="185"/>
        <end position="209"/>
    </location>
</feature>
<evidence type="ECO:0000256" key="1">
    <source>
        <dbReference type="SAM" id="MobiDB-lite"/>
    </source>
</evidence>
<dbReference type="InterPro" id="IPR001623">
    <property type="entry name" value="DnaJ_domain"/>
</dbReference>
<evidence type="ECO:0000313" key="3">
    <source>
        <dbReference type="EMBL" id="EKM81711.1"/>
    </source>
</evidence>
<organism evidence="3 4">
    <name type="scientific">Agaricus bisporus var. burnettii (strain JB137-S8 / ATCC MYA-4627 / FGSC 10392)</name>
    <name type="common">White button mushroom</name>
    <dbReference type="NCBI Taxonomy" id="597362"/>
    <lineage>
        <taxon>Eukaryota</taxon>
        <taxon>Fungi</taxon>
        <taxon>Dikarya</taxon>
        <taxon>Basidiomycota</taxon>
        <taxon>Agaricomycotina</taxon>
        <taxon>Agaricomycetes</taxon>
        <taxon>Agaricomycetidae</taxon>
        <taxon>Agaricales</taxon>
        <taxon>Agaricineae</taxon>
        <taxon>Agaricaceae</taxon>
        <taxon>Agaricus</taxon>
    </lineage>
</organism>
<dbReference type="InterPro" id="IPR036869">
    <property type="entry name" value="J_dom_sf"/>
</dbReference>
<dbReference type="FunCoup" id="K5X1N2">
    <property type="interactions" value="308"/>
</dbReference>
<feature type="region of interest" description="Disordered" evidence="1">
    <location>
        <begin position="137"/>
        <end position="209"/>
    </location>
</feature>
<dbReference type="GO" id="GO:0016558">
    <property type="term" value="P:protein import into peroxisome matrix"/>
    <property type="evidence" value="ECO:0007669"/>
    <property type="project" value="TreeGrafter"/>
</dbReference>
<dbReference type="HOGENOM" id="CLU_025145_3_1_1"/>
<dbReference type="GO" id="GO:0005829">
    <property type="term" value="C:cytosol"/>
    <property type="evidence" value="ECO:0007669"/>
    <property type="project" value="TreeGrafter"/>
</dbReference>
<dbReference type="InterPro" id="IPR018253">
    <property type="entry name" value="DnaJ_domain_CS"/>
</dbReference>
<dbReference type="AlphaFoldDB" id="K5X1N2"/>
<dbReference type="PRINTS" id="PR00625">
    <property type="entry name" value="JDOMAIN"/>
</dbReference>
<accession>K5X1N2</accession>
<keyword evidence="4" id="KW-1185">Reference proteome</keyword>
<gene>
    <name evidence="3" type="ORF">AGABI1DRAFT_111975</name>
</gene>
<dbReference type="PANTHER" id="PTHR45006">
    <property type="entry name" value="DNAJ-LIKE PROTEIN 1"/>
    <property type="match status" value="1"/>
</dbReference>
<dbReference type="InterPro" id="IPR052814">
    <property type="entry name" value="Peroxisomal_DnaJ"/>
</dbReference>
<reference evidence="4" key="1">
    <citation type="journal article" date="2012" name="Proc. Natl. Acad. Sci. U.S.A.">
        <title>Genome sequence of the button mushroom Agaricus bisporus reveals mechanisms governing adaptation to a humic-rich ecological niche.</title>
        <authorList>
            <person name="Morin E."/>
            <person name="Kohler A."/>
            <person name="Baker A.R."/>
            <person name="Foulongne-Oriol M."/>
            <person name="Lombard V."/>
            <person name="Nagy L.G."/>
            <person name="Ohm R.A."/>
            <person name="Patyshakuliyeva A."/>
            <person name="Brun A."/>
            <person name="Aerts A.L."/>
            <person name="Bailey A.M."/>
            <person name="Billette C."/>
            <person name="Coutinho P.M."/>
            <person name="Deakin G."/>
            <person name="Doddapaneni H."/>
            <person name="Floudas D."/>
            <person name="Grimwood J."/>
            <person name="Hilden K."/>
            <person name="Kuees U."/>
            <person name="LaButti K.M."/>
            <person name="Lapidus A."/>
            <person name="Lindquist E.A."/>
            <person name="Lucas S.M."/>
            <person name="Murat C."/>
            <person name="Riley R.W."/>
            <person name="Salamov A.A."/>
            <person name="Schmutz J."/>
            <person name="Subramanian V."/>
            <person name="Woesten H.A.B."/>
            <person name="Xu J."/>
            <person name="Eastwood D.C."/>
            <person name="Foster G.D."/>
            <person name="Sonnenberg A.S."/>
            <person name="Cullen D."/>
            <person name="de Vries R.P."/>
            <person name="Lundell T."/>
            <person name="Hibbett D.S."/>
            <person name="Henrissat B."/>
            <person name="Burton K.S."/>
            <person name="Kerrigan R.W."/>
            <person name="Challen M.P."/>
            <person name="Grigoriev I.V."/>
            <person name="Martin F."/>
        </authorList>
    </citation>
    <scope>NUCLEOTIDE SEQUENCE [LARGE SCALE GENOMIC DNA]</scope>
    <source>
        <strain evidence="4">JB137-S8 / ATCC MYA-4627 / FGSC 10392</strain>
    </source>
</reference>
<proteinExistence type="predicted"/>
<dbReference type="CDD" id="cd06257">
    <property type="entry name" value="DnaJ"/>
    <property type="match status" value="1"/>
</dbReference>
<sequence length="494" mass="55062">MPPVETEYYELLGVDVDADNVALKKGYRKAAMKYHPDKNPSPEAEEKFKEISKAYQVLSDSNLRAVYDKNGKKMMEKEGTEIKMEDAAGFFANIFGGDRFMDYIGEITIMKEMTNAATNAMSEEEKAEIERQLNQQHNGGSFHPQHVTSEPHADPQPSTSGSTTAPSESKGSHSPTLKDPAQAHAQREKLRQQREKMRQEAEERRKAMKERVKNLSQKLIERLRPYVEAKEPGGLNDPETKAWLTKIGKEAEDLKLESFGVELLHAIGHVYVMKGTTYLKSKKLLGIPGFWSRLKEKGSVAKDVWGVLGSALSVKDALVEMEKMQAKGDVDEEGLRALEMNMTGKMLLASWRGARFEVIQVLREVVDNVLKDSSASDRVLFNRAKGLIEMGRLFKNAQPDESDEERRELERLVAEAAKPKPKTRKGETRSPPLPTRLGGESPKETPGEAKGPKVSTSEARTSREHPVEATAAPMNEEASQSEAVPKDSQAQSQS</sequence>